<evidence type="ECO:0000313" key="2">
    <source>
        <dbReference type="Proteomes" id="UP000828390"/>
    </source>
</evidence>
<protein>
    <submittedName>
        <fullName evidence="1">Uncharacterized protein</fullName>
    </submittedName>
</protein>
<keyword evidence="2" id="KW-1185">Reference proteome</keyword>
<name>A0A9D4CYY3_DREPO</name>
<dbReference type="AlphaFoldDB" id="A0A9D4CYY3"/>
<sequence length="57" mass="6214">MTFTHALSPVFPERGSYISATLLDHVVKLVHWRDVPADLSLGGEAARLADLDALIVQ</sequence>
<reference evidence="1" key="1">
    <citation type="journal article" date="2019" name="bioRxiv">
        <title>The Genome of the Zebra Mussel, Dreissena polymorpha: A Resource for Invasive Species Research.</title>
        <authorList>
            <person name="McCartney M.A."/>
            <person name="Auch B."/>
            <person name="Kono T."/>
            <person name="Mallez S."/>
            <person name="Zhang Y."/>
            <person name="Obille A."/>
            <person name="Becker A."/>
            <person name="Abrahante J.E."/>
            <person name="Garbe J."/>
            <person name="Badalamenti J.P."/>
            <person name="Herman A."/>
            <person name="Mangelson H."/>
            <person name="Liachko I."/>
            <person name="Sullivan S."/>
            <person name="Sone E.D."/>
            <person name="Koren S."/>
            <person name="Silverstein K.A.T."/>
            <person name="Beckman K.B."/>
            <person name="Gohl D.M."/>
        </authorList>
    </citation>
    <scope>NUCLEOTIDE SEQUENCE</scope>
    <source>
        <strain evidence="1">Duluth1</strain>
        <tissue evidence="1">Whole animal</tissue>
    </source>
</reference>
<organism evidence="1 2">
    <name type="scientific">Dreissena polymorpha</name>
    <name type="common">Zebra mussel</name>
    <name type="synonym">Mytilus polymorpha</name>
    <dbReference type="NCBI Taxonomy" id="45954"/>
    <lineage>
        <taxon>Eukaryota</taxon>
        <taxon>Metazoa</taxon>
        <taxon>Spiralia</taxon>
        <taxon>Lophotrochozoa</taxon>
        <taxon>Mollusca</taxon>
        <taxon>Bivalvia</taxon>
        <taxon>Autobranchia</taxon>
        <taxon>Heteroconchia</taxon>
        <taxon>Euheterodonta</taxon>
        <taxon>Imparidentia</taxon>
        <taxon>Neoheterodontei</taxon>
        <taxon>Myida</taxon>
        <taxon>Dreissenoidea</taxon>
        <taxon>Dreissenidae</taxon>
        <taxon>Dreissena</taxon>
    </lineage>
</organism>
<reference evidence="1" key="2">
    <citation type="submission" date="2020-11" db="EMBL/GenBank/DDBJ databases">
        <authorList>
            <person name="McCartney M.A."/>
            <person name="Auch B."/>
            <person name="Kono T."/>
            <person name="Mallez S."/>
            <person name="Becker A."/>
            <person name="Gohl D.M."/>
            <person name="Silverstein K.A.T."/>
            <person name="Koren S."/>
            <person name="Bechman K.B."/>
            <person name="Herman A."/>
            <person name="Abrahante J.E."/>
            <person name="Garbe J."/>
        </authorList>
    </citation>
    <scope>NUCLEOTIDE SEQUENCE</scope>
    <source>
        <strain evidence="1">Duluth1</strain>
        <tissue evidence="1">Whole animal</tissue>
    </source>
</reference>
<dbReference type="EMBL" id="JAIWYP010000011">
    <property type="protein sequence ID" value="KAH3734766.1"/>
    <property type="molecule type" value="Genomic_DNA"/>
</dbReference>
<dbReference type="Proteomes" id="UP000828390">
    <property type="component" value="Unassembled WGS sequence"/>
</dbReference>
<evidence type="ECO:0000313" key="1">
    <source>
        <dbReference type="EMBL" id="KAH3734766.1"/>
    </source>
</evidence>
<comment type="caution">
    <text evidence="1">The sequence shown here is derived from an EMBL/GenBank/DDBJ whole genome shotgun (WGS) entry which is preliminary data.</text>
</comment>
<proteinExistence type="predicted"/>
<gene>
    <name evidence="1" type="ORF">DPMN_041213</name>
</gene>
<accession>A0A9D4CYY3</accession>